<evidence type="ECO:0000313" key="4">
    <source>
        <dbReference type="Proteomes" id="UP000199289"/>
    </source>
</evidence>
<proteinExistence type="predicted"/>
<dbReference type="AlphaFoldDB" id="A0A1H1DGA2"/>
<feature type="transmembrane region" description="Helical" evidence="1">
    <location>
        <begin position="302"/>
        <end position="319"/>
    </location>
</feature>
<keyword evidence="1" id="KW-0812">Transmembrane</keyword>
<keyword evidence="5" id="KW-1185">Reference proteome</keyword>
<name>A0A1H1DGA2_9EURY</name>
<dbReference type="EMBL" id="FNKQ01000003">
    <property type="protein sequence ID" value="SDQ75249.1"/>
    <property type="molecule type" value="Genomic_DNA"/>
</dbReference>
<sequence length="444" mass="43652">MTDRPLASAALALVCLLLVVAVAPAPVAAAGSPQGEPADPFCGQTVASALNRAGLNATVESSSARAVVREDGSARWETTVTFADPATATRLLADDSLRRSVLDEISGAAEASAVTVAAEGADSHSLVVRHATEAFAARTPGGLYRVDHFRIRGPEYRTFDCDTLTVVAPSGYSLANDPAGADVRADGNRTVLTAPGGDGDDFFLVFAPTALPSPVRSALSRVALGLGVSGAVASNLLWFVCLPGATLAGSLVGYHRLLGALLGRDASRGVTAREVGLGVLALLLVGGVPAGLLFGLAADSPFLPVAAGVAAGALLVGLHSRGAPPSFRGSLLPVAVGGAVAALTAAGVVAAGVVSGSLAAASLFAATLPILGYPLGVAATSGWPVRRVAAAATLAFAAAVVAWVPMTEASGSPGLAILSALVAAAVASLAAVPFALVGAAAGGR</sequence>
<dbReference type="Proteomes" id="UP000255421">
    <property type="component" value="Unassembled WGS sequence"/>
</dbReference>
<reference evidence="3" key="1">
    <citation type="submission" date="2016-10" db="EMBL/GenBank/DDBJ databases">
        <authorList>
            <person name="de Groot N.N."/>
        </authorList>
    </citation>
    <scope>NUCLEOTIDE SEQUENCE [LARGE SCALE GENOMIC DNA]</scope>
    <source>
        <strain evidence="3">CGMCC 1.12397</strain>
    </source>
</reference>
<feature type="transmembrane region" description="Helical" evidence="1">
    <location>
        <begin position="275"/>
        <end position="296"/>
    </location>
</feature>
<accession>A0A1H1DGA2</accession>
<feature type="transmembrane region" description="Helical" evidence="1">
    <location>
        <begin position="358"/>
        <end position="376"/>
    </location>
</feature>
<feature type="transmembrane region" description="Helical" evidence="1">
    <location>
        <begin position="236"/>
        <end position="254"/>
    </location>
</feature>
<evidence type="ECO:0000313" key="3">
    <source>
        <dbReference type="EMBL" id="SDQ75249.1"/>
    </source>
</evidence>
<feature type="transmembrane region" description="Helical" evidence="1">
    <location>
        <begin position="388"/>
        <end position="405"/>
    </location>
</feature>
<reference evidence="4" key="2">
    <citation type="submission" date="2016-10" db="EMBL/GenBank/DDBJ databases">
        <authorList>
            <person name="Varghese N."/>
            <person name="Submissions S."/>
        </authorList>
    </citation>
    <scope>NUCLEOTIDE SEQUENCE [LARGE SCALE GENOMIC DNA]</scope>
    <source>
        <strain evidence="4">CGMCC 1.12397</strain>
    </source>
</reference>
<feature type="transmembrane region" description="Helical" evidence="1">
    <location>
        <begin position="331"/>
        <end position="352"/>
    </location>
</feature>
<evidence type="ECO:0000313" key="2">
    <source>
        <dbReference type="EMBL" id="RDI71312.1"/>
    </source>
</evidence>
<organism evidence="3 4">
    <name type="scientific">Halopelagius longus</name>
    <dbReference type="NCBI Taxonomy" id="1236180"/>
    <lineage>
        <taxon>Archaea</taxon>
        <taxon>Methanobacteriati</taxon>
        <taxon>Methanobacteriota</taxon>
        <taxon>Stenosarchaea group</taxon>
        <taxon>Halobacteria</taxon>
        <taxon>Halobacteriales</taxon>
        <taxon>Haloferacaceae</taxon>
    </lineage>
</organism>
<protein>
    <submittedName>
        <fullName evidence="3">Uncharacterized protein</fullName>
    </submittedName>
</protein>
<reference evidence="2 5" key="3">
    <citation type="submission" date="2018-07" db="EMBL/GenBank/DDBJ databases">
        <title>Genome sequence of extremly halophilic archaeon Halopelagius longus strain BC12-B1.</title>
        <authorList>
            <person name="Zhang X."/>
        </authorList>
    </citation>
    <scope>NUCLEOTIDE SEQUENCE [LARGE SCALE GENOMIC DNA]</scope>
    <source>
        <strain evidence="2 5">BC12-B1</strain>
    </source>
</reference>
<evidence type="ECO:0000256" key="1">
    <source>
        <dbReference type="SAM" id="Phobius"/>
    </source>
</evidence>
<dbReference type="Proteomes" id="UP000199289">
    <property type="component" value="Unassembled WGS sequence"/>
</dbReference>
<dbReference type="RefSeq" id="WP_092537638.1">
    <property type="nucleotide sequence ID" value="NZ_FNKQ01000003.1"/>
</dbReference>
<feature type="transmembrane region" description="Helical" evidence="1">
    <location>
        <begin position="417"/>
        <end position="441"/>
    </location>
</feature>
<dbReference type="OrthoDB" id="242474at2157"/>
<evidence type="ECO:0000313" key="5">
    <source>
        <dbReference type="Proteomes" id="UP000255421"/>
    </source>
</evidence>
<keyword evidence="1" id="KW-1133">Transmembrane helix</keyword>
<gene>
    <name evidence="2" type="ORF">DWB78_05955</name>
    <name evidence="3" type="ORF">SAMN05216278_2389</name>
</gene>
<dbReference type="EMBL" id="QQST01000001">
    <property type="protein sequence ID" value="RDI71312.1"/>
    <property type="molecule type" value="Genomic_DNA"/>
</dbReference>
<keyword evidence="1" id="KW-0472">Membrane</keyword>